<dbReference type="Gene3D" id="1.25.10.10">
    <property type="entry name" value="Leucine-rich Repeat Variant"/>
    <property type="match status" value="2"/>
</dbReference>
<dbReference type="PANTHER" id="PTHR21567:SF87">
    <property type="entry name" value="CRESCERIN-LIKE PROTEIN CHE-12"/>
    <property type="match status" value="1"/>
</dbReference>
<dbReference type="GO" id="GO:0005881">
    <property type="term" value="C:cytoplasmic microtubule"/>
    <property type="evidence" value="ECO:0007669"/>
    <property type="project" value="TreeGrafter"/>
</dbReference>
<feature type="region of interest" description="Disordered" evidence="2">
    <location>
        <begin position="520"/>
        <end position="542"/>
    </location>
</feature>
<evidence type="ECO:0000313" key="5">
    <source>
        <dbReference type="Proteomes" id="UP001107558"/>
    </source>
</evidence>
<dbReference type="Pfam" id="PF12348">
    <property type="entry name" value="CLASP_N"/>
    <property type="match status" value="1"/>
</dbReference>
<proteinExistence type="predicted"/>
<dbReference type="InterPro" id="IPR011989">
    <property type="entry name" value="ARM-like"/>
</dbReference>
<organism evidence="4 5">
    <name type="scientific">Polypedilum vanderplanki</name>
    <name type="common">Sleeping chironomid midge</name>
    <dbReference type="NCBI Taxonomy" id="319348"/>
    <lineage>
        <taxon>Eukaryota</taxon>
        <taxon>Metazoa</taxon>
        <taxon>Ecdysozoa</taxon>
        <taxon>Arthropoda</taxon>
        <taxon>Hexapoda</taxon>
        <taxon>Insecta</taxon>
        <taxon>Pterygota</taxon>
        <taxon>Neoptera</taxon>
        <taxon>Endopterygota</taxon>
        <taxon>Diptera</taxon>
        <taxon>Nematocera</taxon>
        <taxon>Chironomoidea</taxon>
        <taxon>Chironomidae</taxon>
        <taxon>Chironominae</taxon>
        <taxon>Polypedilum</taxon>
        <taxon>Polypedilum</taxon>
    </lineage>
</organism>
<feature type="region of interest" description="Disordered" evidence="2">
    <location>
        <begin position="373"/>
        <end position="392"/>
    </location>
</feature>
<feature type="region of interest" description="Disordered" evidence="2">
    <location>
        <begin position="788"/>
        <end position="818"/>
    </location>
</feature>
<feature type="compositionally biased region" description="Polar residues" evidence="2">
    <location>
        <begin position="253"/>
        <end position="271"/>
    </location>
</feature>
<accession>A0A9J6BX42</accession>
<feature type="compositionally biased region" description="Polar residues" evidence="2">
    <location>
        <begin position="523"/>
        <end position="534"/>
    </location>
</feature>
<feature type="coiled-coil region" evidence="1">
    <location>
        <begin position="589"/>
        <end position="616"/>
    </location>
</feature>
<reference evidence="4" key="1">
    <citation type="submission" date="2021-03" db="EMBL/GenBank/DDBJ databases">
        <title>Chromosome level genome of the anhydrobiotic midge Polypedilum vanderplanki.</title>
        <authorList>
            <person name="Yoshida Y."/>
            <person name="Kikawada T."/>
            <person name="Gusev O."/>
        </authorList>
    </citation>
    <scope>NUCLEOTIDE SEQUENCE</scope>
    <source>
        <strain evidence="4">NIAS01</strain>
        <tissue evidence="4">Whole body or cell culture</tissue>
    </source>
</reference>
<dbReference type="OrthoDB" id="63891at2759"/>
<name>A0A9J6BX42_POLVA</name>
<feature type="region of interest" description="Disordered" evidence="2">
    <location>
        <begin position="684"/>
        <end position="723"/>
    </location>
</feature>
<dbReference type="InterPro" id="IPR024395">
    <property type="entry name" value="CLASP_N_dom"/>
</dbReference>
<dbReference type="AlphaFoldDB" id="A0A9J6BX42"/>
<dbReference type="GO" id="GO:0008017">
    <property type="term" value="F:microtubule binding"/>
    <property type="evidence" value="ECO:0007669"/>
    <property type="project" value="TreeGrafter"/>
</dbReference>
<comment type="caution">
    <text evidence="4">The sequence shown here is derived from an EMBL/GenBank/DDBJ whole genome shotgun (WGS) entry which is preliminary data.</text>
</comment>
<dbReference type="InterPro" id="IPR034085">
    <property type="entry name" value="TOG"/>
</dbReference>
<gene>
    <name evidence="4" type="ORF">PVAND_004417</name>
</gene>
<evidence type="ECO:0000259" key="3">
    <source>
        <dbReference type="SMART" id="SM01349"/>
    </source>
</evidence>
<evidence type="ECO:0000313" key="4">
    <source>
        <dbReference type="EMBL" id="KAG5674447.1"/>
    </source>
</evidence>
<dbReference type="SUPFAM" id="SSF48371">
    <property type="entry name" value="ARM repeat"/>
    <property type="match status" value="2"/>
</dbReference>
<dbReference type="SMART" id="SM01349">
    <property type="entry name" value="TOG"/>
    <property type="match status" value="1"/>
</dbReference>
<dbReference type="EMBL" id="JADBJN010000002">
    <property type="protein sequence ID" value="KAG5674447.1"/>
    <property type="molecule type" value="Genomic_DNA"/>
</dbReference>
<evidence type="ECO:0000256" key="1">
    <source>
        <dbReference type="SAM" id="Coils"/>
    </source>
</evidence>
<evidence type="ECO:0000256" key="2">
    <source>
        <dbReference type="SAM" id="MobiDB-lite"/>
    </source>
</evidence>
<keyword evidence="5" id="KW-1185">Reference proteome</keyword>
<dbReference type="Proteomes" id="UP001107558">
    <property type="component" value="Chromosome 2"/>
</dbReference>
<dbReference type="GO" id="GO:0000226">
    <property type="term" value="P:microtubule cytoskeleton organization"/>
    <property type="evidence" value="ECO:0007669"/>
    <property type="project" value="TreeGrafter"/>
</dbReference>
<feature type="region of interest" description="Disordered" evidence="2">
    <location>
        <begin position="309"/>
        <end position="340"/>
    </location>
</feature>
<dbReference type="GO" id="GO:0005929">
    <property type="term" value="C:cilium"/>
    <property type="evidence" value="ECO:0007669"/>
    <property type="project" value="TreeGrafter"/>
</dbReference>
<feature type="region of interest" description="Disordered" evidence="2">
    <location>
        <begin position="400"/>
        <end position="440"/>
    </location>
</feature>
<feature type="region of interest" description="Disordered" evidence="2">
    <location>
        <begin position="616"/>
        <end position="638"/>
    </location>
</feature>
<feature type="compositionally biased region" description="Low complexity" evidence="2">
    <location>
        <begin position="309"/>
        <end position="322"/>
    </location>
</feature>
<keyword evidence="1" id="KW-0175">Coiled coil</keyword>
<feature type="domain" description="TOG" evidence="3">
    <location>
        <begin position="837"/>
        <end position="1064"/>
    </location>
</feature>
<feature type="compositionally biased region" description="Polar residues" evidence="2">
    <location>
        <begin position="806"/>
        <end position="818"/>
    </location>
</feature>
<dbReference type="InterPro" id="IPR016024">
    <property type="entry name" value="ARM-type_fold"/>
</dbReference>
<sequence>MDFRLRSKAICAIEEALKSSDNLAAVQPYLDSLLRTLLTSERHPDVIEDQRRVLSNLISRLPLENLEDRVTQIVTGLCRQGGAGSNLVAKNLMQRLPTAAIVLKLLSDEFLQAKGSKFRENALQMVIFALVTFPSTYFDISNCVERTTKAVLDRKKRVRQAALDVLAVLGQISSPRTVINVVSQVADSRVDGLPLLAAVKARLARKQLPMVSVEGDVQYALRIPSASNVGTTIMFGSDIEWICSGSGSVSPTSIKNRSSLKMQPNLDSSTRGALEERSLNSFNLDSSTRGALEERRLVDNLNRYAVGGASNVTSTSSSSKASPWSRIPIRGGNGSSSDDDHSYIAGTAYQGIQRPLESTARFYGKLQSRSFPELSDNVKEKQPVRQMSDNSNTVTVKLGQNNKAPVASTKFPNVETTSKSSSNKNPYSFGPNVKIKRQPHTADGVVVYTETIGSPNNESHLESRPRTHPPNIVNQSSPKHKLKRSDKVQDSPRKGSAKANGNELTIQPLTLTIGLVESDDASSDQNVIKTQPSAKSRKSEEINNEDLVENYVVEQVRRTSGKTNSHILSDIENSVNSTPRHVATQDPEIASVRSEIAQIQSAIESVKREMEEMQKQKSATNTPSHIVVTSRPPSSTSNKTFVYEQDVMDSSAAADVVEDIQIEEKSPQKSRPITAKSILKNDSPYKRLVTPTPEDVINDDHSSNSPYDPNVEVQNETEQEETEEVSEMITDQNSNLIDPMIMIRSDSALTINRENNIEFDHDDEEDTHDESYQQVEQSPEILIKVQQTPTKANRPPVLKRSHKTTPVKNPMPNLNQVPTVHIRTPKTNSLFPHTLRRFERPKDAMNTCMNQLESSNWEDVMEGLKNFVRLIRHHPEYIDTQVHLFTIALARQVKNLRSQVSRAACSASGEFFLTHARVLDSDAEELAAALLNRTADTNKFLRADASKALEMMCDALHPSKSIMILAFRGATHQNAAVRCTTAKLLNQLVFRIGCDKVFSLHKEIRDRLILTGANLLMEGSLETRNYTKELFKQLSIHSHYQKILLDVIPTNVYRNIEKALKSIR</sequence>
<feature type="region of interest" description="Disordered" evidence="2">
    <location>
        <begin position="453"/>
        <end position="503"/>
    </location>
</feature>
<dbReference type="PANTHER" id="PTHR21567">
    <property type="entry name" value="CLASP"/>
    <property type="match status" value="1"/>
</dbReference>
<protein>
    <submittedName>
        <fullName evidence="4">TOG array regulator of axonemal microtubules protein 1</fullName>
    </submittedName>
</protein>
<feature type="compositionally biased region" description="Polar residues" evidence="2">
    <location>
        <begin position="410"/>
        <end position="426"/>
    </location>
</feature>
<feature type="region of interest" description="Disordered" evidence="2">
    <location>
        <begin position="253"/>
        <end position="272"/>
    </location>
</feature>